<dbReference type="GO" id="GO:0003700">
    <property type="term" value="F:DNA-binding transcription factor activity"/>
    <property type="evidence" value="ECO:0007669"/>
    <property type="project" value="InterPro"/>
</dbReference>
<evidence type="ECO:0000256" key="11">
    <source>
        <dbReference type="SAM" id="MobiDB-lite"/>
    </source>
</evidence>
<dbReference type="GO" id="GO:0009734">
    <property type="term" value="P:auxin-activated signaling pathway"/>
    <property type="evidence" value="ECO:0007669"/>
    <property type="project" value="UniProtKB-KW"/>
</dbReference>
<dbReference type="PANTHER" id="PTHR31604">
    <property type="entry name" value="PROTEIN LATERAL ROOT PRIMORDIUM 1"/>
    <property type="match status" value="1"/>
</dbReference>
<dbReference type="GO" id="GO:0009851">
    <property type="term" value="P:auxin biosynthetic process"/>
    <property type="evidence" value="ECO:0007669"/>
    <property type="project" value="UniProtKB-KW"/>
</dbReference>
<keyword evidence="3" id="KW-0217">Developmental protein</keyword>
<dbReference type="Pfam" id="PF05142">
    <property type="entry name" value="DUF702"/>
    <property type="match status" value="2"/>
</dbReference>
<keyword evidence="10" id="KW-0927">Auxin signaling pathway</keyword>
<keyword evidence="13" id="KW-1185">Reference proteome</keyword>
<feature type="region of interest" description="Disordered" evidence="11">
    <location>
        <begin position="97"/>
        <end position="134"/>
    </location>
</feature>
<evidence type="ECO:0000256" key="10">
    <source>
        <dbReference type="ARBA" id="ARBA00023294"/>
    </source>
</evidence>
<name>A0AA88DKG2_FICCA</name>
<keyword evidence="4" id="KW-0479">Metal-binding</keyword>
<dbReference type="NCBIfam" id="TIGR01623">
    <property type="entry name" value="put_zinc_LRP1"/>
    <property type="match status" value="1"/>
</dbReference>
<dbReference type="GO" id="GO:0045893">
    <property type="term" value="P:positive regulation of DNA-templated transcription"/>
    <property type="evidence" value="ECO:0007669"/>
    <property type="project" value="TreeGrafter"/>
</dbReference>
<evidence type="ECO:0000256" key="8">
    <source>
        <dbReference type="ARBA" id="ARBA00023159"/>
    </source>
</evidence>
<protein>
    <submittedName>
        <fullName evidence="12">Uncharacterized protein</fullName>
    </submittedName>
</protein>
<organism evidence="12 13">
    <name type="scientific">Ficus carica</name>
    <name type="common">Common fig</name>
    <dbReference type="NCBI Taxonomy" id="3494"/>
    <lineage>
        <taxon>Eukaryota</taxon>
        <taxon>Viridiplantae</taxon>
        <taxon>Streptophyta</taxon>
        <taxon>Embryophyta</taxon>
        <taxon>Tracheophyta</taxon>
        <taxon>Spermatophyta</taxon>
        <taxon>Magnoliopsida</taxon>
        <taxon>eudicotyledons</taxon>
        <taxon>Gunneridae</taxon>
        <taxon>Pentapetalae</taxon>
        <taxon>rosids</taxon>
        <taxon>fabids</taxon>
        <taxon>Rosales</taxon>
        <taxon>Moraceae</taxon>
        <taxon>Ficeae</taxon>
        <taxon>Ficus</taxon>
    </lineage>
</organism>
<dbReference type="InterPro" id="IPR006510">
    <property type="entry name" value="Znf_LRP1"/>
</dbReference>
<dbReference type="InterPro" id="IPR006511">
    <property type="entry name" value="SHI_C"/>
</dbReference>
<dbReference type="InterPro" id="IPR007818">
    <property type="entry name" value="SHI"/>
</dbReference>
<evidence type="ECO:0000256" key="3">
    <source>
        <dbReference type="ARBA" id="ARBA00022473"/>
    </source>
</evidence>
<comment type="subcellular location">
    <subcellularLocation>
        <location evidence="1">Nucleus</location>
    </subcellularLocation>
</comment>
<dbReference type="AlphaFoldDB" id="A0AA88DKG2"/>
<evidence type="ECO:0000256" key="2">
    <source>
        <dbReference type="ARBA" id="ARBA00006911"/>
    </source>
</evidence>
<evidence type="ECO:0000256" key="1">
    <source>
        <dbReference type="ARBA" id="ARBA00004123"/>
    </source>
</evidence>
<dbReference type="GO" id="GO:0005634">
    <property type="term" value="C:nucleus"/>
    <property type="evidence" value="ECO:0007669"/>
    <property type="project" value="UniProtKB-SubCell"/>
</dbReference>
<dbReference type="PANTHER" id="PTHR31604:SF16">
    <property type="entry name" value="PROTEIN SHI RELATED SEQUENCE 3"/>
    <property type="match status" value="1"/>
</dbReference>
<keyword evidence="9" id="KW-0539">Nucleus</keyword>
<comment type="caution">
    <text evidence="12">The sequence shown here is derived from an EMBL/GenBank/DDBJ whole genome shotgun (WGS) entry which is preliminary data.</text>
</comment>
<dbReference type="GO" id="GO:0046872">
    <property type="term" value="F:metal ion binding"/>
    <property type="evidence" value="ECO:0007669"/>
    <property type="project" value="UniProtKB-KW"/>
</dbReference>
<evidence type="ECO:0000256" key="4">
    <source>
        <dbReference type="ARBA" id="ARBA00022723"/>
    </source>
</evidence>
<sequence length="303" mass="33859">MMMREGTSGSIRCQDCGNQAKKECVYMRCRTCCKSKGFQCQTHVKSTWVPLYRRRQKQQQQQLLQQQQQQQQHELLNLPPSTTTSSNYFGLLQQGHLSTSNYSTNPKRLKENPVSSSSGLEDHHHHHHHDHDHQAKNFPAEVNAMATFHVVRVSSMVDDGGPHSHPHHHHHHRNHHHDVHHQHHQYAYQTSVSIGGHVFKGILYDQGPDQQQIGATNSSLGAGDQSPFAPGVVFQQPNLFNLTSSTRASGATAGIINLSACSSSPSADQRPLFNVGSSSSSYPIFHPPSGFMSGMQFFPNRKS</sequence>
<evidence type="ECO:0000256" key="6">
    <source>
        <dbReference type="ARBA" id="ARBA00023070"/>
    </source>
</evidence>
<keyword evidence="7" id="KW-0238">DNA-binding</keyword>
<evidence type="ECO:0000256" key="9">
    <source>
        <dbReference type="ARBA" id="ARBA00023242"/>
    </source>
</evidence>
<dbReference type="GO" id="GO:0003677">
    <property type="term" value="F:DNA binding"/>
    <property type="evidence" value="ECO:0007669"/>
    <property type="project" value="UniProtKB-KW"/>
</dbReference>
<dbReference type="EMBL" id="BTGU01000059">
    <property type="protein sequence ID" value="GMN55749.1"/>
    <property type="molecule type" value="Genomic_DNA"/>
</dbReference>
<reference evidence="12" key="1">
    <citation type="submission" date="2023-07" db="EMBL/GenBank/DDBJ databases">
        <title>draft genome sequence of fig (Ficus carica).</title>
        <authorList>
            <person name="Takahashi T."/>
            <person name="Nishimura K."/>
        </authorList>
    </citation>
    <scope>NUCLEOTIDE SEQUENCE</scope>
</reference>
<proteinExistence type="inferred from homology"/>
<evidence type="ECO:0000313" key="12">
    <source>
        <dbReference type="EMBL" id="GMN55749.1"/>
    </source>
</evidence>
<keyword evidence="5" id="KW-0862">Zinc</keyword>
<evidence type="ECO:0000256" key="7">
    <source>
        <dbReference type="ARBA" id="ARBA00023125"/>
    </source>
</evidence>
<gene>
    <name evidence="12" type="ORF">TIFTF001_024868</name>
</gene>
<keyword evidence="6" id="KW-0073">Auxin biosynthesis</keyword>
<evidence type="ECO:0000313" key="13">
    <source>
        <dbReference type="Proteomes" id="UP001187192"/>
    </source>
</evidence>
<evidence type="ECO:0000256" key="5">
    <source>
        <dbReference type="ARBA" id="ARBA00022833"/>
    </source>
</evidence>
<accession>A0AA88DKG2</accession>
<feature type="compositionally biased region" description="Polar residues" evidence="11">
    <location>
        <begin position="97"/>
        <end position="106"/>
    </location>
</feature>
<comment type="similarity">
    <text evidence="2">Belongs to the SHI protein family.</text>
</comment>
<dbReference type="NCBIfam" id="TIGR01624">
    <property type="entry name" value="LRP1_Cterm"/>
    <property type="match status" value="1"/>
</dbReference>
<keyword evidence="8" id="KW-0010">Activator</keyword>
<dbReference type="Proteomes" id="UP001187192">
    <property type="component" value="Unassembled WGS sequence"/>
</dbReference>